<sequence length="78" mass="8617">MLYAGPSLFGFLIGFILGTRIKEDEELRFPLSSYIVILIAAILMAWQLGPFPYYHDLPLASGFIAAFIGIIAGRIIRG</sequence>
<keyword evidence="1" id="KW-0472">Membrane</keyword>
<reference evidence="2 3" key="1">
    <citation type="submission" date="2018-06" db="EMBL/GenBank/DDBJ databases">
        <title>Draft genome sequence of hyperthermophilic methanogen Methanothermobacter tenebrarum sp. MCM-B 1447.</title>
        <authorList>
            <person name="Pore S.D."/>
            <person name="Dagar S."/>
            <person name="Dhakephalkar P.K."/>
        </authorList>
    </citation>
    <scope>NUCLEOTIDE SEQUENCE [LARGE SCALE GENOMIC DNA]</scope>
    <source>
        <strain evidence="2 3">MCM B 1447</strain>
    </source>
</reference>
<keyword evidence="1" id="KW-0812">Transmembrane</keyword>
<name>A0A328PE03_9EURY</name>
<keyword evidence="1" id="KW-1133">Transmembrane helix</keyword>
<evidence type="ECO:0000313" key="2">
    <source>
        <dbReference type="EMBL" id="RAO79613.1"/>
    </source>
</evidence>
<organism evidence="2 3">
    <name type="scientific">Methanothermobacter tenebrarum</name>
    <dbReference type="NCBI Taxonomy" id="680118"/>
    <lineage>
        <taxon>Archaea</taxon>
        <taxon>Methanobacteriati</taxon>
        <taxon>Methanobacteriota</taxon>
        <taxon>Methanomada group</taxon>
        <taxon>Methanobacteria</taxon>
        <taxon>Methanobacteriales</taxon>
        <taxon>Methanobacteriaceae</taxon>
        <taxon>Methanothermobacter</taxon>
    </lineage>
</organism>
<dbReference type="EMBL" id="QLOE01000002">
    <property type="protein sequence ID" value="RAO79613.1"/>
    <property type="molecule type" value="Genomic_DNA"/>
</dbReference>
<keyword evidence="3" id="KW-1185">Reference proteome</keyword>
<feature type="transmembrane region" description="Helical" evidence="1">
    <location>
        <begin position="34"/>
        <end position="53"/>
    </location>
</feature>
<accession>A0A328PE03</accession>
<gene>
    <name evidence="2" type="ORF">DPC56_02230</name>
</gene>
<dbReference type="AlphaFoldDB" id="A0A328PE03"/>
<comment type="caution">
    <text evidence="2">The sequence shown here is derived from an EMBL/GenBank/DDBJ whole genome shotgun (WGS) entry which is preliminary data.</text>
</comment>
<dbReference type="OrthoDB" id="82319at2157"/>
<dbReference type="RefSeq" id="WP_112093443.1">
    <property type="nucleotide sequence ID" value="NZ_QLOE01000002.1"/>
</dbReference>
<feature type="transmembrane region" description="Helical" evidence="1">
    <location>
        <begin position="6"/>
        <end position="22"/>
    </location>
</feature>
<evidence type="ECO:0000256" key="1">
    <source>
        <dbReference type="SAM" id="Phobius"/>
    </source>
</evidence>
<protein>
    <submittedName>
        <fullName evidence="2">Energy-converting hydrogenase B subunit J</fullName>
    </submittedName>
</protein>
<proteinExistence type="predicted"/>
<dbReference type="Proteomes" id="UP000249782">
    <property type="component" value="Unassembled WGS sequence"/>
</dbReference>
<evidence type="ECO:0000313" key="3">
    <source>
        <dbReference type="Proteomes" id="UP000249782"/>
    </source>
</evidence>
<feature type="transmembrane region" description="Helical" evidence="1">
    <location>
        <begin position="59"/>
        <end position="76"/>
    </location>
</feature>